<proteinExistence type="predicted"/>
<organism evidence="2 3">
    <name type="scientific">Penicillium cosmopolitanum</name>
    <dbReference type="NCBI Taxonomy" id="1131564"/>
    <lineage>
        <taxon>Eukaryota</taxon>
        <taxon>Fungi</taxon>
        <taxon>Dikarya</taxon>
        <taxon>Ascomycota</taxon>
        <taxon>Pezizomycotina</taxon>
        <taxon>Eurotiomycetes</taxon>
        <taxon>Eurotiomycetidae</taxon>
        <taxon>Eurotiales</taxon>
        <taxon>Aspergillaceae</taxon>
        <taxon>Penicillium</taxon>
    </lineage>
</organism>
<gene>
    <name evidence="2" type="ORF">N7509_005929</name>
</gene>
<feature type="compositionally biased region" description="Polar residues" evidence="1">
    <location>
        <begin position="468"/>
        <end position="477"/>
    </location>
</feature>
<feature type="region of interest" description="Disordered" evidence="1">
    <location>
        <begin position="217"/>
        <end position="242"/>
    </location>
</feature>
<feature type="region of interest" description="Disordered" evidence="1">
    <location>
        <begin position="719"/>
        <end position="762"/>
    </location>
</feature>
<feature type="compositionally biased region" description="Basic and acidic residues" evidence="1">
    <location>
        <begin position="75"/>
        <end position="94"/>
    </location>
</feature>
<feature type="compositionally biased region" description="Polar residues" evidence="1">
    <location>
        <begin position="426"/>
        <end position="456"/>
    </location>
</feature>
<feature type="compositionally biased region" description="Basic and acidic residues" evidence="1">
    <location>
        <begin position="283"/>
        <end position="311"/>
    </location>
</feature>
<reference evidence="2" key="2">
    <citation type="journal article" date="2023" name="IMA Fungus">
        <title>Comparative genomic study of the Penicillium genus elucidates a diverse pangenome and 15 lateral gene transfer events.</title>
        <authorList>
            <person name="Petersen C."/>
            <person name="Sorensen T."/>
            <person name="Nielsen M.R."/>
            <person name="Sondergaard T.E."/>
            <person name="Sorensen J.L."/>
            <person name="Fitzpatrick D.A."/>
            <person name="Frisvad J.C."/>
            <person name="Nielsen K.L."/>
        </authorList>
    </citation>
    <scope>NUCLEOTIDE SEQUENCE</scope>
    <source>
        <strain evidence="2">IBT 29677</strain>
    </source>
</reference>
<feature type="compositionally biased region" description="Low complexity" evidence="1">
    <location>
        <begin position="314"/>
        <end position="333"/>
    </location>
</feature>
<name>A0A9X0BAG4_9EURO</name>
<keyword evidence="3" id="KW-1185">Reference proteome</keyword>
<feature type="compositionally biased region" description="Polar residues" evidence="1">
    <location>
        <begin position="722"/>
        <end position="732"/>
    </location>
</feature>
<sequence>MAIWPFGRKNKRHTIQVSAEEADVLQTSLEREEPPAEPTLARKPSRRRSIRQAHRLSRNGDGSEKSSRFCTFIRDSPHLRTAEPEDRARPDGPHRPLSRTGSLLKKNPQNGHTGPNKLRKSKRRTDEAIREREIKMLSSTPIDIPRRSAGVAGGDYVLEHRRRRANGRRADRYLSDISLSIRDSAASSMSDASDPYTYKVNAFAALTPRPVVRYVEAPRPTTVRSNTEPTGPGRQDKNKMQAMNMSQEDLYYSRRRVNELADSLDASTLRELLDRDRRRREKKQIDDTEKLRRKLQERADAQETEREKEQVEAQEQSQPQPIETQEPQPQVEEPPVETPEEVYKEHVVETIPEETAGTSPEEQTDSGLHGEPKGIDAVEASESRRESRRESLESAHVTRPVEERSTREPKLVPRPSFAPSHEMGMSRTTLSPSHSSMRHGVNSSHSQNFGIGSTSDISDRRPSETSGHRNGSNTITSLFRRGSSRLKRRYRERFQESSPDVSNASHESFYKIQTQSSPPQNSAVVIPPRAFVQPTGIVKRSQSKFTEHFGDEDDTAMSAPDSRLQSPDIPEQVPESSLETENEGTFLHGPTPTPGMDIINPHKRRHQSGNESIDAESDNVPLSQSLASIDSEGSWMSGQFFRRMSQKKPGSPVRTHMNSFGAAPADGSADVHDDARDSVDSRSIMSNVMGEPEMETDTAAAGAKKPSEMWHHEVGRRPMIVNPTNRPKSNQGMLLKSIPSLSPISAEDGHSSEEETAPPVGVQRIVSMHGEIGHIEQE</sequence>
<feature type="region of interest" description="Disordered" evidence="1">
    <location>
        <begin position="278"/>
        <end position="486"/>
    </location>
</feature>
<dbReference type="RefSeq" id="XP_056489868.1">
    <property type="nucleotide sequence ID" value="XM_056630566.1"/>
</dbReference>
<feature type="compositionally biased region" description="Basic residues" evidence="1">
    <location>
        <begin position="43"/>
        <end position="57"/>
    </location>
</feature>
<accession>A0A9X0BAG4</accession>
<evidence type="ECO:0000256" key="1">
    <source>
        <dbReference type="SAM" id="MobiDB-lite"/>
    </source>
</evidence>
<feature type="compositionally biased region" description="Basic and acidic residues" evidence="1">
    <location>
        <begin position="457"/>
        <end position="467"/>
    </location>
</feature>
<protein>
    <submittedName>
        <fullName evidence="2">Uncharacterized protein</fullName>
    </submittedName>
</protein>
<feature type="compositionally biased region" description="Basic and acidic residues" evidence="1">
    <location>
        <begin position="368"/>
        <end position="393"/>
    </location>
</feature>
<feature type="region of interest" description="Disordered" evidence="1">
    <location>
        <begin position="546"/>
        <end position="620"/>
    </location>
</feature>
<feature type="compositionally biased region" description="Basic and acidic residues" evidence="1">
    <location>
        <begin position="399"/>
        <end position="411"/>
    </location>
</feature>
<comment type="caution">
    <text evidence="2">The sequence shown here is derived from an EMBL/GenBank/DDBJ whole genome shotgun (WGS) entry which is preliminary data.</text>
</comment>
<reference evidence="2" key="1">
    <citation type="submission" date="2022-12" db="EMBL/GenBank/DDBJ databases">
        <authorList>
            <person name="Petersen C."/>
        </authorList>
    </citation>
    <scope>NUCLEOTIDE SEQUENCE</scope>
    <source>
        <strain evidence="2">IBT 29677</strain>
    </source>
</reference>
<dbReference type="EMBL" id="JAPZBU010000006">
    <property type="protein sequence ID" value="KAJ5397816.1"/>
    <property type="molecule type" value="Genomic_DNA"/>
</dbReference>
<dbReference type="OrthoDB" id="4152802at2759"/>
<feature type="compositionally biased region" description="Low complexity" evidence="1">
    <location>
        <begin position="734"/>
        <end position="745"/>
    </location>
</feature>
<dbReference type="GeneID" id="81369546"/>
<dbReference type="Proteomes" id="UP001147747">
    <property type="component" value="Unassembled WGS sequence"/>
</dbReference>
<evidence type="ECO:0000313" key="3">
    <source>
        <dbReference type="Proteomes" id="UP001147747"/>
    </source>
</evidence>
<feature type="region of interest" description="Disordered" evidence="1">
    <location>
        <begin position="25"/>
        <end position="127"/>
    </location>
</feature>
<evidence type="ECO:0000313" key="2">
    <source>
        <dbReference type="EMBL" id="KAJ5397816.1"/>
    </source>
</evidence>
<dbReference type="AlphaFoldDB" id="A0A9X0BAG4"/>